<dbReference type="Proteomes" id="UP000011715">
    <property type="component" value="Unassembled WGS sequence"/>
</dbReference>
<evidence type="ECO:0000313" key="3">
    <source>
        <dbReference type="Proteomes" id="UP000011715"/>
    </source>
</evidence>
<dbReference type="EMBL" id="GL876973">
    <property type="protein sequence ID" value="KLU89855.1"/>
    <property type="molecule type" value="Genomic_DNA"/>
</dbReference>
<proteinExistence type="predicted"/>
<dbReference type="VEuPathDB" id="FungiDB:MAPG_08824"/>
<reference evidence="2" key="5">
    <citation type="submission" date="2015-06" db="UniProtKB">
        <authorList>
            <consortium name="EnsemblFungi"/>
        </authorList>
    </citation>
    <scope>IDENTIFICATION</scope>
    <source>
        <strain evidence="2">ATCC 64411</strain>
    </source>
</reference>
<reference evidence="1" key="3">
    <citation type="submission" date="2011-03" db="EMBL/GenBank/DDBJ databases">
        <title>Annotation of Magnaporthe poae ATCC 64411.</title>
        <authorList>
            <person name="Ma L.-J."/>
            <person name="Dead R."/>
            <person name="Young S.K."/>
            <person name="Zeng Q."/>
            <person name="Gargeya S."/>
            <person name="Fitzgerald M."/>
            <person name="Haas B."/>
            <person name="Abouelleil A."/>
            <person name="Alvarado L."/>
            <person name="Arachchi H.M."/>
            <person name="Berlin A."/>
            <person name="Brown A."/>
            <person name="Chapman S.B."/>
            <person name="Chen Z."/>
            <person name="Dunbar C."/>
            <person name="Freedman E."/>
            <person name="Gearin G."/>
            <person name="Gellesch M."/>
            <person name="Goldberg J."/>
            <person name="Griggs A."/>
            <person name="Gujja S."/>
            <person name="Heiman D."/>
            <person name="Howarth C."/>
            <person name="Larson L."/>
            <person name="Lui A."/>
            <person name="MacDonald P.J.P."/>
            <person name="Mehta T."/>
            <person name="Montmayeur A."/>
            <person name="Murphy C."/>
            <person name="Neiman D."/>
            <person name="Pearson M."/>
            <person name="Priest M."/>
            <person name="Roberts A."/>
            <person name="Saif S."/>
            <person name="Shea T."/>
            <person name="Shenoy N."/>
            <person name="Sisk P."/>
            <person name="Stolte C."/>
            <person name="Sykes S."/>
            <person name="Yandava C."/>
            <person name="Wortman J."/>
            <person name="Nusbaum C."/>
            <person name="Birren B."/>
        </authorList>
    </citation>
    <scope>NUCLEOTIDE SEQUENCE</scope>
    <source>
        <strain evidence="1">ATCC 64411</strain>
    </source>
</reference>
<dbReference type="EMBL" id="ADBL01002151">
    <property type="status" value="NOT_ANNOTATED_CDS"/>
    <property type="molecule type" value="Genomic_DNA"/>
</dbReference>
<gene>
    <name evidence="1" type="ORF">MAPG_08824</name>
</gene>
<protein>
    <submittedName>
        <fullName evidence="1 2">Uncharacterized protein</fullName>
    </submittedName>
</protein>
<keyword evidence="3" id="KW-1185">Reference proteome</keyword>
<name>A0A0C4E8C4_MAGP6</name>
<reference evidence="3" key="1">
    <citation type="submission" date="2010-05" db="EMBL/GenBank/DDBJ databases">
        <title>The genome sequence of Magnaporthe poae strain ATCC 64411.</title>
        <authorList>
            <person name="Ma L.-J."/>
            <person name="Dead R."/>
            <person name="Young S."/>
            <person name="Zeng Q."/>
            <person name="Koehrsen M."/>
            <person name="Alvarado L."/>
            <person name="Berlin A."/>
            <person name="Chapman S.B."/>
            <person name="Chen Z."/>
            <person name="Freedman E."/>
            <person name="Gellesch M."/>
            <person name="Goldberg J."/>
            <person name="Griggs A."/>
            <person name="Gujja S."/>
            <person name="Heilman E.R."/>
            <person name="Heiman D."/>
            <person name="Hepburn T."/>
            <person name="Howarth C."/>
            <person name="Jen D."/>
            <person name="Larson L."/>
            <person name="Mehta T."/>
            <person name="Neiman D."/>
            <person name="Pearson M."/>
            <person name="Roberts A."/>
            <person name="Saif S."/>
            <person name="Shea T."/>
            <person name="Shenoy N."/>
            <person name="Sisk P."/>
            <person name="Stolte C."/>
            <person name="Sykes S."/>
            <person name="Walk T."/>
            <person name="White J."/>
            <person name="Yandava C."/>
            <person name="Haas B."/>
            <person name="Nusbaum C."/>
            <person name="Birren B."/>
        </authorList>
    </citation>
    <scope>NUCLEOTIDE SEQUENCE [LARGE SCALE GENOMIC DNA]</scope>
    <source>
        <strain evidence="3">ATCC 64411 / 73-15</strain>
    </source>
</reference>
<accession>A0A0C4E8C4</accession>
<evidence type="ECO:0000313" key="1">
    <source>
        <dbReference type="EMBL" id="KLU89855.1"/>
    </source>
</evidence>
<organism evidence="2 3">
    <name type="scientific">Magnaporthiopsis poae (strain ATCC 64411 / 73-15)</name>
    <name type="common">Kentucky bluegrass fungus</name>
    <name type="synonym">Magnaporthe poae</name>
    <dbReference type="NCBI Taxonomy" id="644358"/>
    <lineage>
        <taxon>Eukaryota</taxon>
        <taxon>Fungi</taxon>
        <taxon>Dikarya</taxon>
        <taxon>Ascomycota</taxon>
        <taxon>Pezizomycotina</taxon>
        <taxon>Sordariomycetes</taxon>
        <taxon>Sordariomycetidae</taxon>
        <taxon>Magnaporthales</taxon>
        <taxon>Magnaporthaceae</taxon>
        <taxon>Magnaporthiopsis</taxon>
    </lineage>
</organism>
<evidence type="ECO:0000313" key="2">
    <source>
        <dbReference type="EnsemblFungi" id="MAPG_08824T0"/>
    </source>
</evidence>
<reference evidence="2" key="4">
    <citation type="journal article" date="2015" name="G3 (Bethesda)">
        <title>Genome sequences of three phytopathogenic species of the Magnaporthaceae family of fungi.</title>
        <authorList>
            <person name="Okagaki L.H."/>
            <person name="Nunes C.C."/>
            <person name="Sailsbery J."/>
            <person name="Clay B."/>
            <person name="Brown D."/>
            <person name="John T."/>
            <person name="Oh Y."/>
            <person name="Young N."/>
            <person name="Fitzgerald M."/>
            <person name="Haas B.J."/>
            <person name="Zeng Q."/>
            <person name="Young S."/>
            <person name="Adiconis X."/>
            <person name="Fan L."/>
            <person name="Levin J.Z."/>
            <person name="Mitchell T.K."/>
            <person name="Okubara P.A."/>
            <person name="Farman M.L."/>
            <person name="Kohn L.M."/>
            <person name="Birren B."/>
            <person name="Ma L.-J."/>
            <person name="Dean R.A."/>
        </authorList>
    </citation>
    <scope>NUCLEOTIDE SEQUENCE</scope>
    <source>
        <strain evidence="2">ATCC 64411 / 73-15</strain>
    </source>
</reference>
<reference evidence="1" key="2">
    <citation type="submission" date="2010-05" db="EMBL/GenBank/DDBJ databases">
        <title>The Genome Sequence of Magnaporthe poae strain ATCC 64411.</title>
        <authorList>
            <consortium name="The Broad Institute Genome Sequencing Platform"/>
            <consortium name="Broad Institute Genome Sequencing Center for Infectious Disease"/>
            <person name="Ma L.-J."/>
            <person name="Dead R."/>
            <person name="Young S."/>
            <person name="Zeng Q."/>
            <person name="Koehrsen M."/>
            <person name="Alvarado L."/>
            <person name="Berlin A."/>
            <person name="Chapman S.B."/>
            <person name="Chen Z."/>
            <person name="Freedman E."/>
            <person name="Gellesch M."/>
            <person name="Goldberg J."/>
            <person name="Griggs A."/>
            <person name="Gujja S."/>
            <person name="Heilman E.R."/>
            <person name="Heiman D."/>
            <person name="Hepburn T."/>
            <person name="Howarth C."/>
            <person name="Jen D."/>
            <person name="Larson L."/>
            <person name="Mehta T."/>
            <person name="Neiman D."/>
            <person name="Pearson M."/>
            <person name="Roberts A."/>
            <person name="Saif S."/>
            <person name="Shea T."/>
            <person name="Shenoy N."/>
            <person name="Sisk P."/>
            <person name="Stolte C."/>
            <person name="Sykes S."/>
            <person name="Walk T."/>
            <person name="White J."/>
            <person name="Yandava C."/>
            <person name="Haas B."/>
            <person name="Nusbaum C."/>
            <person name="Birren B."/>
        </authorList>
    </citation>
    <scope>NUCLEOTIDE SEQUENCE</scope>
    <source>
        <strain evidence="1">ATCC 64411</strain>
    </source>
</reference>
<sequence>MAPAMDAAMGIALNRLGQGQREQCIELPDLDMRKAIAIDENMSTKILGTLGDISDKNGSHMGQIRAKRDECFGGLLRLPSRAGLRVPLAFRRFSKAAATGVFRDGNH</sequence>
<dbReference type="EnsemblFungi" id="MAPG_08824T0">
    <property type="protein sequence ID" value="MAPG_08824T0"/>
    <property type="gene ID" value="MAPG_08824"/>
</dbReference>
<dbReference type="AlphaFoldDB" id="A0A0C4E8C4"/>